<dbReference type="EMBL" id="QXFY01001343">
    <property type="protein sequence ID" value="KAE9320425.1"/>
    <property type="molecule type" value="Genomic_DNA"/>
</dbReference>
<dbReference type="InterPro" id="IPR035979">
    <property type="entry name" value="RBD_domain_sf"/>
</dbReference>
<dbReference type="InterPro" id="IPR012677">
    <property type="entry name" value="Nucleotide-bd_a/b_plait_sf"/>
</dbReference>
<dbReference type="Proteomes" id="UP000486351">
    <property type="component" value="Unassembled WGS sequence"/>
</dbReference>
<reference evidence="9 10" key="1">
    <citation type="submission" date="2018-09" db="EMBL/GenBank/DDBJ databases">
        <title>Genomic investigation of the strawberry pathogen Phytophthora fragariae indicates pathogenicity is determined by transcriptional variation in three key races.</title>
        <authorList>
            <person name="Adams T.M."/>
            <person name="Armitage A.D."/>
            <person name="Sobczyk M.K."/>
            <person name="Bates H.J."/>
            <person name="Dunwell J.M."/>
            <person name="Nellist C.F."/>
            <person name="Harrison R.J."/>
        </authorList>
    </citation>
    <scope>NUCLEOTIDE SEQUENCE [LARGE SCALE GENOMIC DNA]</scope>
    <source>
        <strain evidence="9 10">NOV-77</strain>
    </source>
</reference>
<feature type="region of interest" description="Disordered" evidence="7">
    <location>
        <begin position="39"/>
        <end position="58"/>
    </location>
</feature>
<evidence type="ECO:0000313" key="10">
    <source>
        <dbReference type="Proteomes" id="UP000486351"/>
    </source>
</evidence>
<dbReference type="GO" id="GO:0003723">
    <property type="term" value="F:RNA binding"/>
    <property type="evidence" value="ECO:0007669"/>
    <property type="project" value="UniProtKB-UniRule"/>
</dbReference>
<evidence type="ECO:0000256" key="4">
    <source>
        <dbReference type="ARBA" id="ARBA00022884"/>
    </source>
</evidence>
<dbReference type="FunFam" id="3.30.70.330:FF:000105">
    <property type="entry name" value="HIV Tat-specific factor 1 homolog"/>
    <property type="match status" value="1"/>
</dbReference>
<feature type="domain" description="RRM" evidence="8">
    <location>
        <begin position="191"/>
        <end position="272"/>
    </location>
</feature>
<evidence type="ECO:0000259" key="8">
    <source>
        <dbReference type="PROSITE" id="PS50102"/>
    </source>
</evidence>
<keyword evidence="2" id="KW-0507">mRNA processing</keyword>
<evidence type="ECO:0000313" key="9">
    <source>
        <dbReference type="EMBL" id="KAE9320425.1"/>
    </source>
</evidence>
<dbReference type="Gene3D" id="3.30.70.330">
    <property type="match status" value="2"/>
</dbReference>
<evidence type="ECO:0000256" key="1">
    <source>
        <dbReference type="ARBA" id="ARBA00007747"/>
    </source>
</evidence>
<feature type="compositionally biased region" description="Polar residues" evidence="7">
    <location>
        <begin position="150"/>
        <end position="159"/>
    </location>
</feature>
<sequence length="293" mass="31347">MDAERERIERARARNLAYIQQQDERQASQAADELLASVIGAPGSSKTPTPTGGGSKGNSSVYITGLTTYMACRQLEGVCSKIGKVRRVKFYKDERGGLKGDAVVTFSSRATMIKAIDRLNHFQVKPGVIITATEATFSNKKAKSSEETTENVSGAQAATHSVDEMQGHPAAPAPLPIASAGDTACLDLPSRSVILKHVWDPLEGSDAAFFDELEDDMRSECSKHGAVEHVQIAADGSVVVRFAELSAAIACLKVTNGRWFAGRQIEAQFDQTTAENPSDADTKVEAFLASLGE</sequence>
<dbReference type="SMART" id="SM00360">
    <property type="entry name" value="RRM"/>
    <property type="match status" value="2"/>
</dbReference>
<gene>
    <name evidence="9" type="ORF">PF008_g18040</name>
</gene>
<dbReference type="PANTHER" id="PTHR15608">
    <property type="entry name" value="SPLICING FACTOR U2AF-ASSOCIATED PROTEIN 2"/>
    <property type="match status" value="1"/>
</dbReference>
<keyword evidence="5" id="KW-0508">mRNA splicing</keyword>
<evidence type="ECO:0000256" key="6">
    <source>
        <dbReference type="PROSITE-ProRule" id="PRU00176"/>
    </source>
</evidence>
<dbReference type="CDD" id="cd12285">
    <property type="entry name" value="RRM3_RBM39_like"/>
    <property type="match status" value="1"/>
</dbReference>
<dbReference type="GO" id="GO:0000398">
    <property type="term" value="P:mRNA splicing, via spliceosome"/>
    <property type="evidence" value="ECO:0007669"/>
    <property type="project" value="UniProtKB-ARBA"/>
</dbReference>
<keyword evidence="4 6" id="KW-0694">RNA-binding</keyword>
<evidence type="ECO:0000256" key="2">
    <source>
        <dbReference type="ARBA" id="ARBA00022664"/>
    </source>
</evidence>
<evidence type="ECO:0000256" key="3">
    <source>
        <dbReference type="ARBA" id="ARBA00022737"/>
    </source>
</evidence>
<dbReference type="Pfam" id="PF00076">
    <property type="entry name" value="RRM_1"/>
    <property type="match status" value="2"/>
</dbReference>
<dbReference type="SUPFAM" id="SSF54928">
    <property type="entry name" value="RNA-binding domain, RBD"/>
    <property type="match status" value="1"/>
</dbReference>
<feature type="region of interest" description="Disordered" evidence="7">
    <location>
        <begin position="139"/>
        <end position="176"/>
    </location>
</feature>
<dbReference type="PANTHER" id="PTHR15608:SF0">
    <property type="entry name" value="HIV TAT-SPECIFIC FACTOR 1"/>
    <property type="match status" value="1"/>
</dbReference>
<proteinExistence type="inferred from homology"/>
<keyword evidence="3" id="KW-0677">Repeat</keyword>
<dbReference type="PROSITE" id="PS50102">
    <property type="entry name" value="RRM"/>
    <property type="match status" value="2"/>
</dbReference>
<evidence type="ECO:0000256" key="5">
    <source>
        <dbReference type="ARBA" id="ARBA00023187"/>
    </source>
</evidence>
<dbReference type="InterPro" id="IPR000504">
    <property type="entry name" value="RRM_dom"/>
</dbReference>
<name>A0A6G0R7M9_9STRA</name>
<dbReference type="AlphaFoldDB" id="A0A6G0R7M9"/>
<comment type="similarity">
    <text evidence="1">Belongs to the HTATSF1 family.</text>
</comment>
<evidence type="ECO:0000256" key="7">
    <source>
        <dbReference type="SAM" id="MobiDB-lite"/>
    </source>
</evidence>
<comment type="caution">
    <text evidence="9">The sequence shown here is derived from an EMBL/GenBank/DDBJ whole genome shotgun (WGS) entry which is preliminary data.</text>
</comment>
<protein>
    <recommendedName>
        <fullName evidence="8">RRM domain-containing protein</fullName>
    </recommendedName>
</protein>
<dbReference type="GO" id="GO:0005686">
    <property type="term" value="C:U2 snRNP"/>
    <property type="evidence" value="ECO:0007669"/>
    <property type="project" value="TreeGrafter"/>
</dbReference>
<organism evidence="9 10">
    <name type="scientific">Phytophthora fragariae</name>
    <dbReference type="NCBI Taxonomy" id="53985"/>
    <lineage>
        <taxon>Eukaryota</taxon>
        <taxon>Sar</taxon>
        <taxon>Stramenopiles</taxon>
        <taxon>Oomycota</taxon>
        <taxon>Peronosporomycetes</taxon>
        <taxon>Peronosporales</taxon>
        <taxon>Peronosporaceae</taxon>
        <taxon>Phytophthora</taxon>
    </lineage>
</organism>
<feature type="domain" description="RRM" evidence="8">
    <location>
        <begin position="59"/>
        <end position="137"/>
    </location>
</feature>
<dbReference type="GO" id="GO:0005684">
    <property type="term" value="C:U2-type spliceosomal complex"/>
    <property type="evidence" value="ECO:0007669"/>
    <property type="project" value="TreeGrafter"/>
</dbReference>
<dbReference type="InterPro" id="IPR034393">
    <property type="entry name" value="TatSF1-like"/>
</dbReference>
<accession>A0A6G0R7M9</accession>